<evidence type="ECO:0000313" key="3">
    <source>
        <dbReference type="Proteomes" id="UP001152561"/>
    </source>
</evidence>
<reference evidence="3" key="1">
    <citation type="journal article" date="2023" name="Proc. Natl. Acad. Sci. U.S.A.">
        <title>Genomic and structural basis for evolution of tropane alkaloid biosynthesis.</title>
        <authorList>
            <person name="Wanga Y.-J."/>
            <person name="Taina T."/>
            <person name="Yua J.-Y."/>
            <person name="Lia J."/>
            <person name="Xua B."/>
            <person name="Chenc J."/>
            <person name="D'Auriad J.C."/>
            <person name="Huanga J.-P."/>
            <person name="Huanga S.-X."/>
        </authorList>
    </citation>
    <scope>NUCLEOTIDE SEQUENCE [LARGE SCALE GENOMIC DNA]</scope>
    <source>
        <strain evidence="3">cv. KIB-2019</strain>
    </source>
</reference>
<feature type="compositionally biased region" description="Basic residues" evidence="1">
    <location>
        <begin position="21"/>
        <end position="32"/>
    </location>
</feature>
<feature type="compositionally biased region" description="Low complexity" evidence="1">
    <location>
        <begin position="43"/>
        <end position="67"/>
    </location>
</feature>
<dbReference type="Proteomes" id="UP001152561">
    <property type="component" value="Unassembled WGS sequence"/>
</dbReference>
<gene>
    <name evidence="2" type="ORF">K7X08_004998</name>
</gene>
<protein>
    <submittedName>
        <fullName evidence="2">Uncharacterized protein</fullName>
    </submittedName>
</protein>
<organism evidence="2 3">
    <name type="scientific">Anisodus acutangulus</name>
    <dbReference type="NCBI Taxonomy" id="402998"/>
    <lineage>
        <taxon>Eukaryota</taxon>
        <taxon>Viridiplantae</taxon>
        <taxon>Streptophyta</taxon>
        <taxon>Embryophyta</taxon>
        <taxon>Tracheophyta</taxon>
        <taxon>Spermatophyta</taxon>
        <taxon>Magnoliopsida</taxon>
        <taxon>eudicotyledons</taxon>
        <taxon>Gunneridae</taxon>
        <taxon>Pentapetalae</taxon>
        <taxon>asterids</taxon>
        <taxon>lamiids</taxon>
        <taxon>Solanales</taxon>
        <taxon>Solanaceae</taxon>
        <taxon>Solanoideae</taxon>
        <taxon>Hyoscyameae</taxon>
        <taxon>Anisodus</taxon>
    </lineage>
</organism>
<evidence type="ECO:0000313" key="2">
    <source>
        <dbReference type="EMBL" id="KAJ8558232.1"/>
    </source>
</evidence>
<dbReference type="AlphaFoldDB" id="A0A9Q1MEH7"/>
<accession>A0A9Q1MEH7</accession>
<evidence type="ECO:0000256" key="1">
    <source>
        <dbReference type="SAM" id="MobiDB-lite"/>
    </source>
</evidence>
<comment type="caution">
    <text evidence="2">The sequence shown here is derived from an EMBL/GenBank/DDBJ whole genome shotgun (WGS) entry which is preliminary data.</text>
</comment>
<feature type="region of interest" description="Disordered" evidence="1">
    <location>
        <begin position="15"/>
        <end position="93"/>
    </location>
</feature>
<proteinExistence type="predicted"/>
<name>A0A9Q1MEH7_9SOLA</name>
<dbReference type="EMBL" id="JAJAGQ010000007">
    <property type="protein sequence ID" value="KAJ8558232.1"/>
    <property type="molecule type" value="Genomic_DNA"/>
</dbReference>
<keyword evidence="3" id="KW-1185">Reference proteome</keyword>
<sequence>MCNLKGLCYNKRRFLKEPNKPKRKQHVKRWKHKDLFPTHAADTSTAGARVTSATAASASGSVASSGTNINSQPANIDSGDGNKDSELGVSNGD</sequence>